<keyword evidence="3" id="KW-0328">Glycosyltransferase</keyword>
<dbReference type="PANTHER" id="PTHR33908:SF11">
    <property type="entry name" value="MEMBRANE PROTEIN"/>
    <property type="match status" value="1"/>
</dbReference>
<keyword evidence="4" id="KW-0808">Transferase</keyword>
<comment type="subcellular location">
    <subcellularLocation>
        <location evidence="1">Cell membrane</location>
        <topology evidence="1">Multi-pass membrane protein</topology>
    </subcellularLocation>
</comment>
<dbReference type="PANTHER" id="PTHR33908">
    <property type="entry name" value="MANNOSYLTRANSFERASE YKCB-RELATED"/>
    <property type="match status" value="1"/>
</dbReference>
<evidence type="ECO:0000313" key="10">
    <source>
        <dbReference type="EMBL" id="SPF45271.1"/>
    </source>
</evidence>
<keyword evidence="2" id="KW-1003">Cell membrane</keyword>
<gene>
    <name evidence="10" type="ORF">SBA1_570013</name>
</gene>
<feature type="transmembrane region" description="Helical" evidence="8">
    <location>
        <begin position="230"/>
        <end position="250"/>
    </location>
</feature>
<evidence type="ECO:0000256" key="5">
    <source>
        <dbReference type="ARBA" id="ARBA00022692"/>
    </source>
</evidence>
<evidence type="ECO:0000256" key="1">
    <source>
        <dbReference type="ARBA" id="ARBA00004651"/>
    </source>
</evidence>
<dbReference type="GO" id="GO:0005886">
    <property type="term" value="C:plasma membrane"/>
    <property type="evidence" value="ECO:0007669"/>
    <property type="project" value="UniProtKB-SubCell"/>
</dbReference>
<evidence type="ECO:0000256" key="8">
    <source>
        <dbReference type="SAM" id="Phobius"/>
    </source>
</evidence>
<evidence type="ECO:0000313" key="11">
    <source>
        <dbReference type="Proteomes" id="UP000238701"/>
    </source>
</evidence>
<feature type="transmembrane region" description="Helical" evidence="8">
    <location>
        <begin position="393"/>
        <end position="411"/>
    </location>
</feature>
<dbReference type="EMBL" id="OMOD01000152">
    <property type="protein sequence ID" value="SPF45271.1"/>
    <property type="molecule type" value="Genomic_DNA"/>
</dbReference>
<dbReference type="Proteomes" id="UP000238701">
    <property type="component" value="Unassembled WGS sequence"/>
</dbReference>
<feature type="transmembrane region" description="Helical" evidence="8">
    <location>
        <begin position="423"/>
        <end position="443"/>
    </location>
</feature>
<feature type="transmembrane region" description="Helical" evidence="8">
    <location>
        <begin position="178"/>
        <end position="210"/>
    </location>
</feature>
<evidence type="ECO:0000256" key="2">
    <source>
        <dbReference type="ARBA" id="ARBA00022475"/>
    </source>
</evidence>
<keyword evidence="5 8" id="KW-0812">Transmembrane</keyword>
<sequence length="471" mass="52414">MRELVERFVPKQARFLVWASLAAVGLRLVFVVWFPAVVDDSKLYANIAENWLQHGIYGVTDSGVIAPTLSRLPGYPAFLAVIFALFGIENFRAVLLVQVLFDLATCFLMADLARRVFSSERAAKAAFLLAALCPFLANYAAAALTETLEIFFTTLALDLALRGLGVGEVAAGARNAHLVWLGCGLSVGAGILLRPDGGLLLVAIGGYLLWLLLRRFRPAQNGPSFSPRSIVLAGVLVAAGALAPLVPWTLRNLHTLHRFEPLAPRYATDSDELVIAGFNRWVKTWMADYVSVQEIYWPVPGQELDVNRLPSRAFDSDQQQAVTSALFADYNQDHEMTADLDARFAALAAERIRAAPLRYYLWLPAVRIVDMWLRPRTELLPSDPRWWEFNDDSRWLTVSLVFGLIGLLYAAMAAARLVRGYKFFGLGLFVLFLVLRSVFLGTLENPEPRYTLECYPVLIFLASARFCPKLT</sequence>
<dbReference type="AlphaFoldDB" id="A0A2U3L028"/>
<dbReference type="InterPro" id="IPR050297">
    <property type="entry name" value="LipidA_mod_glycosyltrf_83"/>
</dbReference>
<feature type="transmembrane region" description="Helical" evidence="8">
    <location>
        <begin position="15"/>
        <end position="38"/>
    </location>
</feature>
<keyword evidence="7 8" id="KW-0472">Membrane</keyword>
<proteinExistence type="predicted"/>
<reference evidence="11" key="1">
    <citation type="submission" date="2018-02" db="EMBL/GenBank/DDBJ databases">
        <authorList>
            <person name="Hausmann B."/>
        </authorList>
    </citation>
    <scope>NUCLEOTIDE SEQUENCE [LARGE SCALE GENOMIC DNA]</scope>
    <source>
        <strain evidence="11">Peat soil MAG SbA1</strain>
    </source>
</reference>
<evidence type="ECO:0000259" key="9">
    <source>
        <dbReference type="Pfam" id="PF13231"/>
    </source>
</evidence>
<feature type="domain" description="Glycosyltransferase RgtA/B/C/D-like" evidence="9">
    <location>
        <begin position="73"/>
        <end position="215"/>
    </location>
</feature>
<organism evidence="10 11">
    <name type="scientific">Candidatus Sulfotelmatobacter kueseliae</name>
    <dbReference type="NCBI Taxonomy" id="2042962"/>
    <lineage>
        <taxon>Bacteria</taxon>
        <taxon>Pseudomonadati</taxon>
        <taxon>Acidobacteriota</taxon>
        <taxon>Terriglobia</taxon>
        <taxon>Terriglobales</taxon>
        <taxon>Candidatus Korobacteraceae</taxon>
        <taxon>Candidatus Sulfotelmatobacter</taxon>
    </lineage>
</organism>
<name>A0A2U3L028_9BACT</name>
<dbReference type="InterPro" id="IPR038731">
    <property type="entry name" value="RgtA/B/C-like"/>
</dbReference>
<keyword evidence="6 8" id="KW-1133">Transmembrane helix</keyword>
<evidence type="ECO:0000256" key="4">
    <source>
        <dbReference type="ARBA" id="ARBA00022679"/>
    </source>
</evidence>
<protein>
    <recommendedName>
        <fullName evidence="9">Glycosyltransferase RgtA/B/C/D-like domain-containing protein</fullName>
    </recommendedName>
</protein>
<dbReference type="Pfam" id="PF13231">
    <property type="entry name" value="PMT_2"/>
    <property type="match status" value="1"/>
</dbReference>
<evidence type="ECO:0000256" key="7">
    <source>
        <dbReference type="ARBA" id="ARBA00023136"/>
    </source>
</evidence>
<dbReference type="GO" id="GO:0009103">
    <property type="term" value="P:lipopolysaccharide biosynthetic process"/>
    <property type="evidence" value="ECO:0007669"/>
    <property type="project" value="UniProtKB-ARBA"/>
</dbReference>
<accession>A0A2U3L028</accession>
<evidence type="ECO:0000256" key="6">
    <source>
        <dbReference type="ARBA" id="ARBA00022989"/>
    </source>
</evidence>
<feature type="transmembrane region" description="Helical" evidence="8">
    <location>
        <begin position="125"/>
        <end position="144"/>
    </location>
</feature>
<evidence type="ECO:0000256" key="3">
    <source>
        <dbReference type="ARBA" id="ARBA00022676"/>
    </source>
</evidence>
<dbReference type="GO" id="GO:0016763">
    <property type="term" value="F:pentosyltransferase activity"/>
    <property type="evidence" value="ECO:0007669"/>
    <property type="project" value="TreeGrafter"/>
</dbReference>